<sequence length="152" mass="18383">MKIQFRIPNKKINPTSLHGKERIPYEKIQLRFNSLGWESSIEYDENWNWYILAGKNNPELGYIIRRIRPYKIKSPQDLYSAVKFQEKFKSDLLEVFPYKFYKGDRLFFPNSTEEFDFMTEAKFQLFSKFFKTYDFSLKEVDKNEAKENNNGL</sequence>
<name>A0A1F5GUJ5_9BACT</name>
<dbReference type="STRING" id="1797724.A3A48_03725"/>
<evidence type="ECO:0000313" key="2">
    <source>
        <dbReference type="Proteomes" id="UP000178336"/>
    </source>
</evidence>
<gene>
    <name evidence="1" type="ORF">A3A48_03725</name>
</gene>
<organism evidence="1 2">
    <name type="scientific">Candidatus Curtissbacteria bacterium RIFCSPLOWO2_01_FULL_37_9</name>
    <dbReference type="NCBI Taxonomy" id="1797724"/>
    <lineage>
        <taxon>Bacteria</taxon>
        <taxon>Candidatus Curtissiibacteriota</taxon>
    </lineage>
</organism>
<protein>
    <submittedName>
        <fullName evidence="1">Uncharacterized protein</fullName>
    </submittedName>
</protein>
<evidence type="ECO:0000313" key="1">
    <source>
        <dbReference type="EMBL" id="OGD95518.1"/>
    </source>
</evidence>
<accession>A0A1F5GUJ5</accession>
<dbReference type="AlphaFoldDB" id="A0A1F5GUJ5"/>
<dbReference type="EMBL" id="MFBN01000018">
    <property type="protein sequence ID" value="OGD95518.1"/>
    <property type="molecule type" value="Genomic_DNA"/>
</dbReference>
<reference evidence="1 2" key="1">
    <citation type="journal article" date="2016" name="Nat. Commun.">
        <title>Thousands of microbial genomes shed light on interconnected biogeochemical processes in an aquifer system.</title>
        <authorList>
            <person name="Anantharaman K."/>
            <person name="Brown C.T."/>
            <person name="Hug L.A."/>
            <person name="Sharon I."/>
            <person name="Castelle C.J."/>
            <person name="Probst A.J."/>
            <person name="Thomas B.C."/>
            <person name="Singh A."/>
            <person name="Wilkins M.J."/>
            <person name="Karaoz U."/>
            <person name="Brodie E.L."/>
            <person name="Williams K.H."/>
            <person name="Hubbard S.S."/>
            <person name="Banfield J.F."/>
        </authorList>
    </citation>
    <scope>NUCLEOTIDE SEQUENCE [LARGE SCALE GENOMIC DNA]</scope>
</reference>
<comment type="caution">
    <text evidence="1">The sequence shown here is derived from an EMBL/GenBank/DDBJ whole genome shotgun (WGS) entry which is preliminary data.</text>
</comment>
<proteinExistence type="predicted"/>
<dbReference type="Proteomes" id="UP000178336">
    <property type="component" value="Unassembled WGS sequence"/>
</dbReference>